<organism evidence="1 2">
    <name type="scientific">Ancylostoma duodenale</name>
    <dbReference type="NCBI Taxonomy" id="51022"/>
    <lineage>
        <taxon>Eukaryota</taxon>
        <taxon>Metazoa</taxon>
        <taxon>Ecdysozoa</taxon>
        <taxon>Nematoda</taxon>
        <taxon>Chromadorea</taxon>
        <taxon>Rhabditida</taxon>
        <taxon>Rhabditina</taxon>
        <taxon>Rhabditomorpha</taxon>
        <taxon>Strongyloidea</taxon>
        <taxon>Ancylostomatidae</taxon>
        <taxon>Ancylostomatinae</taxon>
        <taxon>Ancylostoma</taxon>
    </lineage>
</organism>
<dbReference type="EMBL" id="KN732118">
    <property type="protein sequence ID" value="KIH59300.1"/>
    <property type="molecule type" value="Genomic_DNA"/>
</dbReference>
<name>A0A0C2GDS5_9BILA</name>
<dbReference type="Proteomes" id="UP000054047">
    <property type="component" value="Unassembled WGS sequence"/>
</dbReference>
<gene>
    <name evidence="1" type="ORF">ANCDUO_10472</name>
</gene>
<dbReference type="OrthoDB" id="5859941at2759"/>
<sequence>MQETQGEILSKIGHIEEQLLMDSREACHTRSELYSTLVKFRTDAKIVDTKSCGITWIGIGEQADENATRLFDNEALREVIETSGDDDLLRELNCGRVELRRHPRIKSSANNSRPRIIKIKLQTQELRDRLLRYMKSGRQSMTQRFIHSYARTDYTREEINYDRILRRKAGQMNQQEGALLAAKQRFKS</sequence>
<proteinExistence type="predicted"/>
<reference evidence="1 2" key="1">
    <citation type="submission" date="2013-12" db="EMBL/GenBank/DDBJ databases">
        <title>Draft genome of the parsitic nematode Ancylostoma duodenale.</title>
        <authorList>
            <person name="Mitreva M."/>
        </authorList>
    </citation>
    <scope>NUCLEOTIDE SEQUENCE [LARGE SCALE GENOMIC DNA]</scope>
    <source>
        <strain evidence="1 2">Zhejiang</strain>
    </source>
</reference>
<evidence type="ECO:0000313" key="1">
    <source>
        <dbReference type="EMBL" id="KIH59300.1"/>
    </source>
</evidence>
<keyword evidence="2" id="KW-1185">Reference proteome</keyword>
<protein>
    <submittedName>
        <fullName evidence="1">Uncharacterized protein</fullName>
    </submittedName>
</protein>
<accession>A0A0C2GDS5</accession>
<dbReference type="AlphaFoldDB" id="A0A0C2GDS5"/>
<evidence type="ECO:0000313" key="2">
    <source>
        <dbReference type="Proteomes" id="UP000054047"/>
    </source>
</evidence>